<feature type="active site" evidence="11">
    <location>
        <position position="103"/>
    </location>
</feature>
<evidence type="ECO:0000256" key="13">
    <source>
        <dbReference type="SAM" id="MobiDB-lite"/>
    </source>
</evidence>
<dbReference type="Pfam" id="PF14541">
    <property type="entry name" value="TAXi_C"/>
    <property type="match status" value="1"/>
</dbReference>
<dbReference type="PANTHER" id="PTHR13683:SF375">
    <property type="entry name" value="PEPTIDASE A1 DOMAIN-CONTAINING PROTEIN"/>
    <property type="match status" value="1"/>
</dbReference>
<dbReference type="PRINTS" id="PR00792">
    <property type="entry name" value="PEPSIN"/>
</dbReference>
<accession>A0A250WZW6</accession>
<proteinExistence type="inferred from homology"/>
<comment type="subcellular location">
    <subcellularLocation>
        <location evidence="10">Endomembrane system</location>
        <topology evidence="10">Single-pass type I membrane protein</topology>
    </subcellularLocation>
</comment>
<keyword evidence="5 12" id="KW-0064">Aspartyl protease</keyword>
<evidence type="ECO:0000256" key="4">
    <source>
        <dbReference type="ARBA" id="ARBA00022729"/>
    </source>
</evidence>
<dbReference type="PROSITE" id="PS51257">
    <property type="entry name" value="PROKAR_LIPOPROTEIN"/>
    <property type="match status" value="1"/>
</dbReference>
<dbReference type="InterPro" id="IPR001969">
    <property type="entry name" value="Aspartic_peptidase_AS"/>
</dbReference>
<evidence type="ECO:0000313" key="16">
    <source>
        <dbReference type="EMBL" id="GAX76326.1"/>
    </source>
</evidence>
<evidence type="ECO:0000256" key="6">
    <source>
        <dbReference type="ARBA" id="ARBA00022801"/>
    </source>
</evidence>
<keyword evidence="9" id="KW-0325">Glycoprotein</keyword>
<dbReference type="PROSITE" id="PS00141">
    <property type="entry name" value="ASP_PROTEASE"/>
    <property type="match status" value="2"/>
</dbReference>
<evidence type="ECO:0000256" key="2">
    <source>
        <dbReference type="ARBA" id="ARBA00022670"/>
    </source>
</evidence>
<dbReference type="GO" id="GO:0006508">
    <property type="term" value="P:proteolysis"/>
    <property type="evidence" value="ECO:0007669"/>
    <property type="project" value="UniProtKB-KW"/>
</dbReference>
<reference evidence="16 17" key="1">
    <citation type="submission" date="2017-08" db="EMBL/GenBank/DDBJ databases">
        <title>Acidophilic green algal genome provides insights into adaptation to an acidic environment.</title>
        <authorList>
            <person name="Hirooka S."/>
            <person name="Hirose Y."/>
            <person name="Kanesaki Y."/>
            <person name="Higuchi S."/>
            <person name="Fujiwara T."/>
            <person name="Onuma R."/>
            <person name="Era A."/>
            <person name="Ohbayashi R."/>
            <person name="Uzuka A."/>
            <person name="Nozaki H."/>
            <person name="Yoshikawa H."/>
            <person name="Miyagishima S.Y."/>
        </authorList>
    </citation>
    <scope>NUCLEOTIDE SEQUENCE [LARGE SCALE GENOMIC DNA]</scope>
    <source>
        <strain evidence="16 17">NIES-2499</strain>
    </source>
</reference>
<feature type="compositionally biased region" description="Low complexity" evidence="13">
    <location>
        <begin position="511"/>
        <end position="523"/>
    </location>
</feature>
<dbReference type="Gene3D" id="2.40.70.10">
    <property type="entry name" value="Acid Proteases"/>
    <property type="match status" value="2"/>
</dbReference>
<dbReference type="InterPro" id="IPR032861">
    <property type="entry name" value="TAXi_N"/>
</dbReference>
<keyword evidence="3 14" id="KW-0812">Transmembrane</keyword>
<evidence type="ECO:0000256" key="1">
    <source>
        <dbReference type="ARBA" id="ARBA00007447"/>
    </source>
</evidence>
<dbReference type="Proteomes" id="UP000232323">
    <property type="component" value="Unassembled WGS sequence"/>
</dbReference>
<evidence type="ECO:0000256" key="14">
    <source>
        <dbReference type="SAM" id="Phobius"/>
    </source>
</evidence>
<dbReference type="InterPro" id="IPR001461">
    <property type="entry name" value="Aspartic_peptidase_A1"/>
</dbReference>
<dbReference type="AlphaFoldDB" id="A0A250WZW6"/>
<comment type="similarity">
    <text evidence="1 12">Belongs to the peptidase A1 family.</text>
</comment>
<name>A0A250WZW6_9CHLO</name>
<dbReference type="InterPro" id="IPR033121">
    <property type="entry name" value="PEPTIDASE_A1"/>
</dbReference>
<dbReference type="PANTHER" id="PTHR13683">
    <property type="entry name" value="ASPARTYL PROTEASES"/>
    <property type="match status" value="1"/>
</dbReference>
<evidence type="ECO:0000256" key="8">
    <source>
        <dbReference type="ARBA" id="ARBA00023136"/>
    </source>
</evidence>
<dbReference type="InterPro" id="IPR021109">
    <property type="entry name" value="Peptidase_aspartic_dom_sf"/>
</dbReference>
<evidence type="ECO:0000313" key="17">
    <source>
        <dbReference type="Proteomes" id="UP000232323"/>
    </source>
</evidence>
<dbReference type="InterPro" id="IPR032799">
    <property type="entry name" value="TAXi_C"/>
</dbReference>
<dbReference type="EMBL" id="BEGY01000016">
    <property type="protein sequence ID" value="GAX76326.1"/>
    <property type="molecule type" value="Genomic_DNA"/>
</dbReference>
<keyword evidence="8 14" id="KW-0472">Membrane</keyword>
<organism evidence="16 17">
    <name type="scientific">Chlamydomonas eustigma</name>
    <dbReference type="NCBI Taxonomy" id="1157962"/>
    <lineage>
        <taxon>Eukaryota</taxon>
        <taxon>Viridiplantae</taxon>
        <taxon>Chlorophyta</taxon>
        <taxon>core chlorophytes</taxon>
        <taxon>Chlorophyceae</taxon>
        <taxon>CS clade</taxon>
        <taxon>Chlamydomonadales</taxon>
        <taxon>Chlamydomonadaceae</taxon>
        <taxon>Chlamydomonas</taxon>
    </lineage>
</organism>
<evidence type="ECO:0000256" key="9">
    <source>
        <dbReference type="ARBA" id="ARBA00023180"/>
    </source>
</evidence>
<protein>
    <recommendedName>
        <fullName evidence="15">Peptidase A1 domain-containing protein</fullName>
    </recommendedName>
</protein>
<evidence type="ECO:0000256" key="7">
    <source>
        <dbReference type="ARBA" id="ARBA00022989"/>
    </source>
</evidence>
<feature type="region of interest" description="Disordered" evidence="13">
    <location>
        <begin position="438"/>
        <end position="550"/>
    </location>
</feature>
<dbReference type="SUPFAM" id="SSF50630">
    <property type="entry name" value="Acid proteases"/>
    <property type="match status" value="1"/>
</dbReference>
<comment type="caution">
    <text evidence="16">The sequence shown here is derived from an EMBL/GenBank/DDBJ whole genome shotgun (WGS) entry which is preliminary data.</text>
</comment>
<keyword evidence="2 12" id="KW-0645">Protease</keyword>
<dbReference type="InterPro" id="IPR034161">
    <property type="entry name" value="Pepsin-like_plant"/>
</dbReference>
<dbReference type="GO" id="GO:0012505">
    <property type="term" value="C:endomembrane system"/>
    <property type="evidence" value="ECO:0007669"/>
    <property type="project" value="UniProtKB-SubCell"/>
</dbReference>
<evidence type="ECO:0000256" key="5">
    <source>
        <dbReference type="ARBA" id="ARBA00022750"/>
    </source>
</evidence>
<dbReference type="Pfam" id="PF14543">
    <property type="entry name" value="TAXi_N"/>
    <property type="match status" value="1"/>
</dbReference>
<feature type="compositionally biased region" description="Basic and acidic residues" evidence="13">
    <location>
        <begin position="460"/>
        <end position="470"/>
    </location>
</feature>
<evidence type="ECO:0000256" key="12">
    <source>
        <dbReference type="RuleBase" id="RU000454"/>
    </source>
</evidence>
<feature type="domain" description="Peptidase A1" evidence="15">
    <location>
        <begin position="85"/>
        <end position="427"/>
    </location>
</feature>
<dbReference type="OrthoDB" id="2747330at2759"/>
<keyword evidence="4" id="KW-0732">Signal</keyword>
<evidence type="ECO:0000256" key="10">
    <source>
        <dbReference type="ARBA" id="ARBA00046288"/>
    </source>
</evidence>
<keyword evidence="7 14" id="KW-1133">Transmembrane helix</keyword>
<feature type="active site" evidence="11">
    <location>
        <position position="304"/>
    </location>
</feature>
<feature type="transmembrane region" description="Helical" evidence="14">
    <location>
        <begin position="580"/>
        <end position="600"/>
    </location>
</feature>
<evidence type="ECO:0000256" key="3">
    <source>
        <dbReference type="ARBA" id="ARBA00022692"/>
    </source>
</evidence>
<sequence>MLGAAEKIKLTFMKVLIVILIGYACKASSQYVMLPYLSDKLVSANGGLVLKLSERHGIERARGRSLMYRSGTVPIEGSVREIGYFYITISLGTPRRNFSLIIDTGSTISYVPCKGCKHCGQHKDDAFDISASKTAVELNCKSTLCNCGSPPCQCVGDKCYYKRTYAEQSSSAGFLVEDRFQFPDSKGDVKLVFGCESDETGEIFRQMADGILGMGNNNNAFQSQLVEQKVIDDTFGLCFGYPQGGTMLLGDVRLKDHDKMQYTNLTKGQQVHYYTVLMQGMQIDDNLLDVDPAAYSVGYGAVVDSGTTFTYLPTAAFKQFSAAVDKFAKSKGLKQAKGEDPQYNDICWSGAPDDMFKLDAYFPKATFVFKPDVHIEMKPLQYLFRMGKGTFCLGIFDNQASGTLIGGISVRNVLVQYDRRNKRVGFLSVDCNHLTITPQAEAVPSPADEAGKSSSPQAHQPERTADKSEESLQSPAIAKPMAQGDSPSSIKDGKGQSVHPAPLKSPSVAHSSTENSPTSASSPQGASKDLGHGNESSSSAPLDASEDVPNVKKMDEDYVGEDYYAAINGGVSEGITLTPLVTAIALIALVVGSGQLVFTYRARIWDFLLHGFRRYQSVPMTEEPAPTVMLTEQR</sequence>
<evidence type="ECO:0000256" key="11">
    <source>
        <dbReference type="PIRSR" id="PIRSR601461-1"/>
    </source>
</evidence>
<keyword evidence="6 12" id="KW-0378">Hydrolase</keyword>
<keyword evidence="17" id="KW-1185">Reference proteome</keyword>
<gene>
    <name evidence="16" type="ORF">CEUSTIGMA_g3772.t1</name>
</gene>
<dbReference type="CDD" id="cd05476">
    <property type="entry name" value="pepsin_A_like_plant"/>
    <property type="match status" value="1"/>
</dbReference>
<evidence type="ECO:0000259" key="15">
    <source>
        <dbReference type="PROSITE" id="PS51767"/>
    </source>
</evidence>
<dbReference type="PROSITE" id="PS51767">
    <property type="entry name" value="PEPTIDASE_A1"/>
    <property type="match status" value="1"/>
</dbReference>
<dbReference type="STRING" id="1157962.A0A250WZW6"/>
<dbReference type="GO" id="GO:0004190">
    <property type="term" value="F:aspartic-type endopeptidase activity"/>
    <property type="evidence" value="ECO:0007669"/>
    <property type="project" value="UniProtKB-KW"/>
</dbReference>